<evidence type="ECO:0000256" key="2">
    <source>
        <dbReference type="ARBA" id="ARBA00023295"/>
    </source>
</evidence>
<dbReference type="GO" id="GO:0008706">
    <property type="term" value="F:6-phospho-beta-glucosidase activity"/>
    <property type="evidence" value="ECO:0007669"/>
    <property type="project" value="UniProtKB-EC"/>
</dbReference>
<evidence type="ECO:0000256" key="3">
    <source>
        <dbReference type="PROSITE-ProRule" id="PRU10055"/>
    </source>
</evidence>
<evidence type="ECO:0000256" key="4">
    <source>
        <dbReference type="RuleBase" id="RU003690"/>
    </source>
</evidence>
<reference evidence="6" key="1">
    <citation type="submission" date="2022-07" db="EMBL/GenBank/DDBJ databases">
        <title>Faecal culturing of patients with breast cancer.</title>
        <authorList>
            <person name="Teng N.M.Y."/>
            <person name="Kiu R."/>
            <person name="Evans R."/>
            <person name="Baker D.J."/>
            <person name="Zenner C."/>
            <person name="Robinson S.D."/>
            <person name="Hall L.J."/>
        </authorList>
    </citation>
    <scope>NUCLEOTIDE SEQUENCE</scope>
    <source>
        <strain evidence="6">LH1062</strain>
    </source>
</reference>
<dbReference type="RefSeq" id="WP_290141598.1">
    <property type="nucleotide sequence ID" value="NZ_CP101620.1"/>
</dbReference>
<dbReference type="PANTHER" id="PTHR10353">
    <property type="entry name" value="GLYCOSYL HYDROLASE"/>
    <property type="match status" value="1"/>
</dbReference>
<gene>
    <name evidence="6" type="ORF">NMU03_05070</name>
</gene>
<evidence type="ECO:0000313" key="6">
    <source>
        <dbReference type="EMBL" id="UTY40172.1"/>
    </source>
</evidence>
<keyword evidence="5 6" id="KW-0378">Hydrolase</keyword>
<dbReference type="Pfam" id="PF00232">
    <property type="entry name" value="Glyco_hydro_1"/>
    <property type="match status" value="1"/>
</dbReference>
<keyword evidence="7" id="KW-1185">Reference proteome</keyword>
<accession>A0ABY5I8B3</accession>
<dbReference type="PANTHER" id="PTHR10353:SF296">
    <property type="entry name" value="6-PHOSPHO-BETA-GLUCOSIDASE"/>
    <property type="match status" value="1"/>
</dbReference>
<dbReference type="PROSITE" id="PS00572">
    <property type="entry name" value="GLYCOSYL_HYDROL_F1_1"/>
    <property type="match status" value="1"/>
</dbReference>
<dbReference type="EMBL" id="CP101620">
    <property type="protein sequence ID" value="UTY40172.1"/>
    <property type="molecule type" value="Genomic_DNA"/>
</dbReference>
<evidence type="ECO:0000256" key="1">
    <source>
        <dbReference type="ARBA" id="ARBA00010838"/>
    </source>
</evidence>
<dbReference type="InterPro" id="IPR001360">
    <property type="entry name" value="Glyco_hydro_1"/>
</dbReference>
<comment type="similarity">
    <text evidence="1 4">Belongs to the glycosyl hydrolase 1 family.</text>
</comment>
<dbReference type="InterPro" id="IPR017853">
    <property type="entry name" value="GH"/>
</dbReference>
<evidence type="ECO:0000256" key="5">
    <source>
        <dbReference type="RuleBase" id="RU004468"/>
    </source>
</evidence>
<dbReference type="PRINTS" id="PR00131">
    <property type="entry name" value="GLHYDRLASE1"/>
</dbReference>
<dbReference type="Proteomes" id="UP001060112">
    <property type="component" value="Chromosome"/>
</dbReference>
<sequence>MFKGKRKEELKNVKKRFFWGGATAANQFEGAYLEGGKGLSIADVERGARHGVRRQIDENIQEGVLYPSHNASDFYHHYKEDIALMAQMGFKCYRMSIAWTRIFPNGDDEKPCEEGLQFYDDVFDELHKYGIEPVVTLHHYEMPLALVKKYDSWRNRKLVDFAVKYAKVVFERYKNKVKYWLTFNEINALFINPRPWHQAGIIYRYDENEADVKLQVAHHQLLASALTVIEGHKINPDFQIGCMLIYPLTYAYTCKPSDQVLTREKMLKTYYFGDVHVRGKYTNTCRSYAQMINGHFTMEKGDEDILKEGTVDFLAFSYYFSQVESDEPLMEVVGNIAKGGRNPYLEITAWDWQIDPIGLRISLNNLYDRYQKPLFIVENGMGAIDKFENGTVHDDYRIDYLQKHLTEMKKAVDIDKVDLMGYTMWGCIDLVSAGTGEMRKRYGFVYVDRDDEGKGTLKRYPKDSFYWYKHVIETNGESL</sequence>
<dbReference type="InterPro" id="IPR018120">
    <property type="entry name" value="Glyco_hydro_1_AS"/>
</dbReference>
<evidence type="ECO:0000313" key="7">
    <source>
        <dbReference type="Proteomes" id="UP001060112"/>
    </source>
</evidence>
<dbReference type="Gene3D" id="3.20.20.80">
    <property type="entry name" value="Glycosidases"/>
    <property type="match status" value="1"/>
</dbReference>
<organism evidence="6 7">
    <name type="scientific">Allocoprobacillus halotolerans</name>
    <dbReference type="NCBI Taxonomy" id="2944914"/>
    <lineage>
        <taxon>Bacteria</taxon>
        <taxon>Bacillati</taxon>
        <taxon>Bacillota</taxon>
        <taxon>Erysipelotrichia</taxon>
        <taxon>Erysipelotrichales</taxon>
        <taxon>Erysipelotrichaceae</taxon>
        <taxon>Allocoprobacillus</taxon>
    </lineage>
</organism>
<dbReference type="InterPro" id="IPR033132">
    <property type="entry name" value="GH_1_N_CS"/>
</dbReference>
<dbReference type="EC" id="3.2.1.86" evidence="6"/>
<dbReference type="SUPFAM" id="SSF51445">
    <property type="entry name" value="(Trans)glycosidases"/>
    <property type="match status" value="1"/>
</dbReference>
<proteinExistence type="inferred from homology"/>
<keyword evidence="2 5" id="KW-0326">Glycosidase</keyword>
<name>A0ABY5I8B3_9FIRM</name>
<protein>
    <submittedName>
        <fullName evidence="6">6-phospho-beta-glucosidase</fullName>
        <ecNumber evidence="6">3.2.1.86</ecNumber>
    </submittedName>
</protein>
<feature type="active site" description="Nucleophile" evidence="3">
    <location>
        <position position="378"/>
    </location>
</feature>
<dbReference type="PROSITE" id="PS00653">
    <property type="entry name" value="GLYCOSYL_HYDROL_F1_2"/>
    <property type="match status" value="1"/>
</dbReference>
<dbReference type="NCBIfam" id="NF007154">
    <property type="entry name" value="PRK09589.1"/>
    <property type="match status" value="1"/>
</dbReference>